<name>A0A179INX1_HYDSH</name>
<comment type="subunit">
    <text evidence="2">Forms a heterodimer with GatD.</text>
</comment>
<dbReference type="AlphaFoldDB" id="A0A179INX1"/>
<dbReference type="InterPro" id="IPR013564">
    <property type="entry name" value="MurT_C"/>
</dbReference>
<keyword evidence="2" id="KW-0862">Zinc</keyword>
<dbReference type="GO" id="GO:0009252">
    <property type="term" value="P:peptidoglycan biosynthetic process"/>
    <property type="evidence" value="ECO:0007669"/>
    <property type="project" value="UniProtKB-UniRule"/>
</dbReference>
<dbReference type="GO" id="GO:0005524">
    <property type="term" value="F:ATP binding"/>
    <property type="evidence" value="ECO:0007669"/>
    <property type="project" value="UniProtKB-UniRule"/>
</dbReference>
<proteinExistence type="inferred from homology"/>
<dbReference type="GO" id="GO:0140282">
    <property type="term" value="F:carbon-nitrogen ligase activity on lipid II"/>
    <property type="evidence" value="ECO:0007669"/>
    <property type="project" value="UniProtKB-UniRule"/>
</dbReference>
<sequence length="454" mass="49735">MQILKTWAAIGTAKMIKRLLAALGRKGTTLPGAVALRISPDLLRYYGRKLEGRVVFVTGTNGKTTTSNLLAHFLRKDGRKVISNALGANLMQGIATALIEGFSPSSRNQVAVLEVDEATIGKAIEPLQPAAVVVTNFFRDQLDRYGELDAVVGMVERALERTPPQTTVVLNADDPLASSVAPPGKKTVYYGVESTEMPMDEQGEVRDGKFCRRCGSLLRYRLYYYGQLGFYDCPGCGFRRPTPDVAARRVRLQDGGIVFELDGETGVVDTPAFYNVYNALAAIAAAKVLGVQPRLIAREMKRLNIGLGRMERLRVDGERETWLALVKNPTGCNQVLKVVIQMDRPMDLVFILNDRHADGTDVSWIWDAHLERLKAQNHLRRVIAAGTRAHDMAVRLKYAGLGDITTIQEGDVAAVDAALSELPFGHTLVVLSTYTSLYAVRDHLLKKGGAAVEA</sequence>
<comment type="pathway">
    <text evidence="1 2">Cell wall biogenesis; peptidoglycan biosynthesis.</text>
</comment>
<comment type="catalytic activity">
    <reaction evidence="2">
        <text>beta-D-GlcNAc-(1-&gt;4)-Mur2Ac(oyl-L-Ala-gamma-D-O-P-Glu-L-Lys-D-Ala-D-Ala)-di-trans,octa-cis-undecaprenyl diphosphate + NH4(+) = beta-D-GlcNAc-(1-&gt;4)-Mur2Ac(oyl-L-Ala-D-isoglutaminyl-L-Lys-D-Ala-D-Ala)-di-trans,octa-cis-undecaprenyl diphosphate + phosphate + H(+)</text>
        <dbReference type="Rhea" id="RHEA:57932"/>
        <dbReference type="ChEBI" id="CHEBI:15378"/>
        <dbReference type="ChEBI" id="CHEBI:28938"/>
        <dbReference type="ChEBI" id="CHEBI:43474"/>
        <dbReference type="ChEBI" id="CHEBI:62233"/>
        <dbReference type="ChEBI" id="CHEBI:143132"/>
    </reaction>
</comment>
<accession>A0A179INX1</accession>
<dbReference type="RefSeq" id="WP_066441949.1">
    <property type="nucleotide sequence ID" value="NZ_CBCSAS010000024.1"/>
</dbReference>
<feature type="binding site" evidence="2">
    <location>
        <position position="236"/>
    </location>
    <ligand>
        <name>Zn(2+)</name>
        <dbReference type="ChEBI" id="CHEBI:29105"/>
    </ligand>
</feature>
<dbReference type="PANTHER" id="PTHR23135:SF7">
    <property type="entry name" value="LIPID II ISOGLUTAMINYL SYNTHASE (GLUTAMINE-HYDROLYZING) SUBUNIT MURT"/>
    <property type="match status" value="1"/>
</dbReference>
<feature type="binding site" evidence="2">
    <location>
        <position position="214"/>
    </location>
    <ligand>
        <name>Zn(2+)</name>
        <dbReference type="ChEBI" id="CHEBI:29105"/>
    </ligand>
</feature>
<dbReference type="UniPathway" id="UPA00219"/>
<keyword evidence="2" id="KW-0479">Metal-binding</keyword>
<feature type="binding site" evidence="2">
    <location>
        <position position="211"/>
    </location>
    <ligand>
        <name>Zn(2+)</name>
        <dbReference type="ChEBI" id="CHEBI:29105"/>
    </ligand>
</feature>
<gene>
    <name evidence="2" type="primary">murT</name>
    <name evidence="5" type="ORF">SA87_12255</name>
</gene>
<comment type="catalytic activity">
    <reaction evidence="2">
        <text>beta-D-GlcNAc-(1-&gt;4)-Mur2Ac(oyl-L-Ala-gamma-D-Glu-L-Lys-D-Ala-D-Ala)-di-trans,octa-cis-undecaprenyl diphosphate + L-glutamine + ATP + H2O = beta-D-GlcNAc-(1-&gt;4)-Mur2Ac(oyl-L-Ala-D-isoglutaminyl-L-Lys-D-Ala-D-Ala)-di-trans,octa-cis-undecaprenyl diphosphate + L-glutamate + ADP + phosphate + H(+)</text>
        <dbReference type="Rhea" id="RHEA:57928"/>
        <dbReference type="ChEBI" id="CHEBI:15377"/>
        <dbReference type="ChEBI" id="CHEBI:15378"/>
        <dbReference type="ChEBI" id="CHEBI:29985"/>
        <dbReference type="ChEBI" id="CHEBI:30616"/>
        <dbReference type="ChEBI" id="CHEBI:43474"/>
        <dbReference type="ChEBI" id="CHEBI:58359"/>
        <dbReference type="ChEBI" id="CHEBI:60033"/>
        <dbReference type="ChEBI" id="CHEBI:62233"/>
        <dbReference type="ChEBI" id="CHEBI:456216"/>
        <dbReference type="EC" id="6.3.5.13"/>
    </reaction>
</comment>
<keyword evidence="6" id="KW-1185">Reference proteome</keyword>
<dbReference type="HAMAP" id="MF_02214">
    <property type="entry name" value="Lipid_II_synth_MurT"/>
    <property type="match status" value="1"/>
</dbReference>
<dbReference type="InterPro" id="IPR013221">
    <property type="entry name" value="Mur_ligase_cen"/>
</dbReference>
<dbReference type="GO" id="GO:0008270">
    <property type="term" value="F:zinc ion binding"/>
    <property type="evidence" value="ECO:0007669"/>
    <property type="project" value="UniProtKB-UniRule"/>
</dbReference>
<keyword evidence="2" id="KW-0573">Peptidoglycan synthesis</keyword>
<evidence type="ECO:0000259" key="4">
    <source>
        <dbReference type="Pfam" id="PF08353"/>
    </source>
</evidence>
<feature type="active site" evidence="2">
    <location>
        <position position="361"/>
    </location>
</feature>
<feature type="domain" description="Lipid II isoglutaminyl synthase (glutamine-hydrolyzing) subunit MurT C-terminal" evidence="4">
    <location>
        <begin position="325"/>
        <end position="437"/>
    </location>
</feature>
<dbReference type="Proteomes" id="UP000243024">
    <property type="component" value="Unassembled WGS sequence"/>
</dbReference>
<dbReference type="Gene3D" id="3.40.1190.10">
    <property type="entry name" value="Mur-like, catalytic domain"/>
    <property type="match status" value="1"/>
</dbReference>
<comment type="catalytic activity">
    <reaction evidence="2">
        <text>beta-D-GlcNAc-(1-&gt;4)-Mur2Ac(oyl-L-Ala-gamma-D-Glu-L-Lys-D-Ala-D-Ala)-di-trans,octa-cis-undecaprenyl diphosphate + ATP = beta-D-GlcNAc-(1-&gt;4)-Mur2Ac(oyl-L-Ala-gamma-D-O-P-Glu-L-Lys-D-Ala-D-Ala)-di-trans,octa-cis-undecaprenyl diphosphate + ADP</text>
        <dbReference type="Rhea" id="RHEA:59488"/>
        <dbReference type="ChEBI" id="CHEBI:30616"/>
        <dbReference type="ChEBI" id="CHEBI:60033"/>
        <dbReference type="ChEBI" id="CHEBI:143132"/>
        <dbReference type="ChEBI" id="CHEBI:456216"/>
    </reaction>
</comment>
<dbReference type="STRING" id="1484.SA87_12255"/>
<dbReference type="InterPro" id="IPR043703">
    <property type="entry name" value="Lipid_II_synth_MurT"/>
</dbReference>
<dbReference type="Pfam" id="PF08353">
    <property type="entry name" value="MurT_C"/>
    <property type="match status" value="1"/>
</dbReference>
<evidence type="ECO:0000259" key="3">
    <source>
        <dbReference type="Pfam" id="PF08245"/>
    </source>
</evidence>
<dbReference type="PANTHER" id="PTHR23135">
    <property type="entry name" value="MUR LIGASE FAMILY MEMBER"/>
    <property type="match status" value="1"/>
</dbReference>
<feature type="domain" description="Mur ligase central" evidence="3">
    <location>
        <begin position="57"/>
        <end position="196"/>
    </location>
</feature>
<dbReference type="GO" id="GO:0016881">
    <property type="term" value="F:acid-amino acid ligase activity"/>
    <property type="evidence" value="ECO:0007669"/>
    <property type="project" value="InterPro"/>
</dbReference>
<evidence type="ECO:0000313" key="6">
    <source>
        <dbReference type="Proteomes" id="UP000243024"/>
    </source>
</evidence>
<evidence type="ECO:0000256" key="1">
    <source>
        <dbReference type="ARBA" id="ARBA00004752"/>
    </source>
</evidence>
<evidence type="ECO:0000256" key="2">
    <source>
        <dbReference type="HAMAP-Rule" id="MF_02214"/>
    </source>
</evidence>
<feature type="binding site" evidence="2">
    <location>
        <position position="233"/>
    </location>
    <ligand>
        <name>Zn(2+)</name>
        <dbReference type="ChEBI" id="CHEBI:29105"/>
    </ligand>
</feature>
<keyword evidence="2" id="KW-0547">Nucleotide-binding</keyword>
<evidence type="ECO:0000313" key="5">
    <source>
        <dbReference type="EMBL" id="OAR04376.1"/>
    </source>
</evidence>
<reference evidence="5 6" key="1">
    <citation type="submission" date="2015-09" db="EMBL/GenBank/DDBJ databases">
        <title>Draft genome sequence of Hydrogenibacillus schlegelii DSM 2000.</title>
        <authorList>
            <person name="Hemp J."/>
        </authorList>
    </citation>
    <scope>NUCLEOTIDE SEQUENCE [LARGE SCALE GENOMIC DNA]</scope>
    <source>
        <strain evidence="5 6">MA 48</strain>
    </source>
</reference>
<protein>
    <recommendedName>
        <fullName evidence="2">Lipid II isoglutaminyl synthase (glutamine-hydrolyzing) subunit MurT</fullName>
        <ecNumber evidence="2">6.3.5.13</ecNumber>
    </recommendedName>
</protein>
<dbReference type="GO" id="GO:0071555">
    <property type="term" value="P:cell wall organization"/>
    <property type="evidence" value="ECO:0007669"/>
    <property type="project" value="UniProtKB-KW"/>
</dbReference>
<dbReference type="SUPFAM" id="SSF53623">
    <property type="entry name" value="MurD-like peptide ligases, catalytic domain"/>
    <property type="match status" value="1"/>
</dbReference>
<comment type="function">
    <text evidence="2">The lipid II isoglutaminyl synthase complex catalyzes the formation of alpha-D-isoglutamine in the cell wall lipid II stem peptide. The MurT subunit catalyzes the ATP-dependent amidation of D-glutamate residue of lipid II, converting it to an isoglutamine residue.</text>
</comment>
<keyword evidence="2" id="KW-0133">Cell shape</keyword>
<organism evidence="5 6">
    <name type="scientific">Hydrogenibacillus schlegelii</name>
    <name type="common">Bacillus schlegelii</name>
    <dbReference type="NCBI Taxonomy" id="1484"/>
    <lineage>
        <taxon>Bacteria</taxon>
        <taxon>Bacillati</taxon>
        <taxon>Bacillota</taxon>
        <taxon>Bacilli</taxon>
        <taxon>Bacillales</taxon>
        <taxon>Bacillales Family X. Incertae Sedis</taxon>
        <taxon>Hydrogenibacillus</taxon>
    </lineage>
</organism>
<keyword evidence="2" id="KW-0067">ATP-binding</keyword>
<keyword evidence="2" id="KW-0961">Cell wall biogenesis/degradation</keyword>
<dbReference type="EC" id="6.3.5.13" evidence="2"/>
<comment type="caution">
    <text evidence="5">The sequence shown here is derived from an EMBL/GenBank/DDBJ whole genome shotgun (WGS) entry which is preliminary data.</text>
</comment>
<dbReference type="GO" id="GO:0008360">
    <property type="term" value="P:regulation of cell shape"/>
    <property type="evidence" value="ECO:0007669"/>
    <property type="project" value="UniProtKB-KW"/>
</dbReference>
<comment type="similarity">
    <text evidence="2">Belongs to the MurCDEF family. MurT subfamily.</text>
</comment>
<dbReference type="Pfam" id="PF08245">
    <property type="entry name" value="Mur_ligase_M"/>
    <property type="match status" value="1"/>
</dbReference>
<dbReference type="InterPro" id="IPR036565">
    <property type="entry name" value="Mur-like_cat_sf"/>
</dbReference>
<keyword evidence="2" id="KW-0436">Ligase</keyword>
<dbReference type="EMBL" id="JXBB01000018">
    <property type="protein sequence ID" value="OAR04376.1"/>
    <property type="molecule type" value="Genomic_DNA"/>
</dbReference>